<feature type="domain" description="Fibronectin type-III" evidence="3">
    <location>
        <begin position="4"/>
        <end position="103"/>
    </location>
</feature>
<dbReference type="Proteomes" id="UP000472267">
    <property type="component" value="Chromosome 16"/>
</dbReference>
<protein>
    <submittedName>
        <fullName evidence="5">Uncharacterized LOC115403663</fullName>
    </submittedName>
</protein>
<proteinExistence type="predicted"/>
<evidence type="ECO:0000259" key="3">
    <source>
        <dbReference type="Pfam" id="PF01108"/>
    </source>
</evidence>
<dbReference type="Gene3D" id="2.60.40.10">
    <property type="entry name" value="Immunoglobulins"/>
    <property type="match status" value="2"/>
</dbReference>
<dbReference type="Ensembl" id="ENSSFAT00005034552.1">
    <property type="protein sequence ID" value="ENSSFAP00005033384.1"/>
    <property type="gene ID" value="ENSSFAG00005016877.1"/>
</dbReference>
<dbReference type="InterPro" id="IPR013783">
    <property type="entry name" value="Ig-like_fold"/>
</dbReference>
<organism evidence="5 6">
    <name type="scientific">Salarias fasciatus</name>
    <name type="common">Jewelled blenny</name>
    <name type="synonym">Blennius fasciatus</name>
    <dbReference type="NCBI Taxonomy" id="181472"/>
    <lineage>
        <taxon>Eukaryota</taxon>
        <taxon>Metazoa</taxon>
        <taxon>Chordata</taxon>
        <taxon>Craniata</taxon>
        <taxon>Vertebrata</taxon>
        <taxon>Euteleostomi</taxon>
        <taxon>Actinopterygii</taxon>
        <taxon>Neopterygii</taxon>
        <taxon>Teleostei</taxon>
        <taxon>Neoteleostei</taxon>
        <taxon>Acanthomorphata</taxon>
        <taxon>Ovalentaria</taxon>
        <taxon>Blenniimorphae</taxon>
        <taxon>Blenniiformes</taxon>
        <taxon>Blennioidei</taxon>
        <taxon>Blenniidae</taxon>
        <taxon>Salariinae</taxon>
        <taxon>Salarias</taxon>
    </lineage>
</organism>
<dbReference type="InterPro" id="IPR036116">
    <property type="entry name" value="FN3_sf"/>
</dbReference>
<feature type="signal peptide" evidence="2">
    <location>
        <begin position="1"/>
        <end position="15"/>
    </location>
</feature>
<evidence type="ECO:0000259" key="4">
    <source>
        <dbReference type="Pfam" id="PF09294"/>
    </source>
</evidence>
<feature type="chain" id="PRO_5025381789" evidence="2">
    <location>
        <begin position="16"/>
        <end position="290"/>
    </location>
</feature>
<keyword evidence="2" id="KW-0732">Signal</keyword>
<feature type="transmembrane region" description="Helical" evidence="1">
    <location>
        <begin position="215"/>
        <end position="238"/>
    </location>
</feature>
<dbReference type="PANTHER" id="PTHR20859:SF84">
    <property type="entry name" value="INTERFERON ALPHA_BETA RECEPTOR 2"/>
    <property type="match status" value="1"/>
</dbReference>
<feature type="domain" description="Interferon/interleukin receptor" evidence="4">
    <location>
        <begin position="117"/>
        <end position="204"/>
    </location>
</feature>
<dbReference type="InterPro" id="IPR015373">
    <property type="entry name" value="Interferon/interleukin_rcp_dom"/>
</dbReference>
<reference evidence="5" key="2">
    <citation type="submission" date="2025-08" db="UniProtKB">
        <authorList>
            <consortium name="Ensembl"/>
        </authorList>
    </citation>
    <scope>IDENTIFICATION</scope>
</reference>
<accession>A0A672HWU1</accession>
<dbReference type="Pfam" id="PF09294">
    <property type="entry name" value="Interfer-bind"/>
    <property type="match status" value="1"/>
</dbReference>
<keyword evidence="6" id="KW-1185">Reference proteome</keyword>
<dbReference type="AlphaFoldDB" id="A0A672HWU1"/>
<keyword evidence="1" id="KW-0472">Membrane</keyword>
<dbReference type="InterPro" id="IPR003961">
    <property type="entry name" value="FN3_dom"/>
</dbReference>
<evidence type="ECO:0000256" key="1">
    <source>
        <dbReference type="SAM" id="Phobius"/>
    </source>
</evidence>
<dbReference type="GO" id="GO:0005886">
    <property type="term" value="C:plasma membrane"/>
    <property type="evidence" value="ECO:0007669"/>
    <property type="project" value="TreeGrafter"/>
</dbReference>
<dbReference type="SUPFAM" id="SSF49265">
    <property type="entry name" value="Fibronectin type III"/>
    <property type="match status" value="2"/>
</dbReference>
<dbReference type="OMA" id="ACSRHGD"/>
<dbReference type="PANTHER" id="PTHR20859">
    <property type="entry name" value="INTERFERON/INTERLEUKIN RECEPTOR"/>
    <property type="match status" value="1"/>
</dbReference>
<name>A0A672HWU1_SALFA</name>
<evidence type="ECO:0000313" key="5">
    <source>
        <dbReference type="Ensembl" id="ENSSFAP00005033384.1"/>
    </source>
</evidence>
<dbReference type="OrthoDB" id="9932619at2759"/>
<reference evidence="5" key="1">
    <citation type="submission" date="2019-06" db="EMBL/GenBank/DDBJ databases">
        <authorList>
            <consortium name="Wellcome Sanger Institute Data Sharing"/>
        </authorList>
    </citation>
    <scope>NUCLEOTIDE SEQUENCE [LARGE SCALE GENOMIC DNA]</scope>
</reference>
<evidence type="ECO:0000313" key="6">
    <source>
        <dbReference type="Proteomes" id="UP000472267"/>
    </source>
</evidence>
<keyword evidence="1" id="KW-1133">Transmembrane helix</keyword>
<keyword evidence="1" id="KW-0812">Transmembrane</keyword>
<dbReference type="Pfam" id="PF01108">
    <property type="entry name" value="Tissue_fac"/>
    <property type="match status" value="1"/>
</dbReference>
<gene>
    <name evidence="5" type="primary">ifngr2</name>
</gene>
<dbReference type="GO" id="GO:0004896">
    <property type="term" value="F:cytokine receptor activity"/>
    <property type="evidence" value="ECO:0007669"/>
    <property type="project" value="TreeGrafter"/>
</dbReference>
<sequence>MLWLLLLLHIPTVLSEAPPSAPQDVHVDQWQLTWSPAPGETDVKFSVLYHSFEGPADEGDWKVVPACNQTPLHFCNVSFTKARAEHDCVRLYVQAQRHGLTSEPGHACSVHGDSCTPTVRLTARPGSLTVHLTQDHSLFHEHAAHATHRIYYGKEGEPLLNHINSDSSWTMDNLEAGQRYCAKVEYVIFNKSVGLSSCVQCEQIPEHDSTHSVTVATAVVVAVLLLVIIPVTAYVLIFQRERIKQLLRPPCEIPPDLLAMWPELDSPVCDPPPVEPCEVATLMPAEGPQQ</sequence>
<evidence type="ECO:0000256" key="2">
    <source>
        <dbReference type="SAM" id="SignalP"/>
    </source>
</evidence>
<reference evidence="5" key="3">
    <citation type="submission" date="2025-09" db="UniProtKB">
        <authorList>
            <consortium name="Ensembl"/>
        </authorList>
    </citation>
    <scope>IDENTIFICATION</scope>
</reference>
<dbReference type="InParanoid" id="A0A672HWU1"/>
<dbReference type="InterPro" id="IPR050650">
    <property type="entry name" value="Type-II_Cytokine-TF_Rcpt"/>
</dbReference>